<reference evidence="1 2" key="1">
    <citation type="submission" date="2018-03" db="EMBL/GenBank/DDBJ databases">
        <title>Cross-interface Injection: A General Nanoliter Liquid Handling Method Applied to Single Cells Genome Amplification Automated Nanoliter Liquid Handling Applied to Single Cell Multiple Displacement Amplification.</title>
        <authorList>
            <person name="Yun J."/>
            <person name="Xu P."/>
            <person name="Xu J."/>
            <person name="Dai X."/>
            <person name="Wang Y."/>
            <person name="Zheng X."/>
            <person name="Cao C."/>
            <person name="Yi Q."/>
            <person name="Zhu Y."/>
            <person name="Wang L."/>
            <person name="Dong Z."/>
            <person name="Huang Y."/>
            <person name="Huang L."/>
            <person name="Du W."/>
        </authorList>
    </citation>
    <scope>NUCLEOTIDE SEQUENCE [LARGE SCALE GENOMIC DNA]</scope>
    <source>
        <strain evidence="1 2">Z-D1-2</strain>
    </source>
</reference>
<sequence>MSNIEDQIKETILMLEEQKHVRVSLVEGKPIAIVEATSSYIPIEEFMKIFNSIGELVKEKNIKKLIFDKRELTVFHQPSMEWYFTHWKEEMYDHGLKVHRKILPDNKVFKQSVKIGREKIKEENPGLKFNEMDIQYKDSLQEAIDS</sequence>
<proteinExistence type="predicted"/>
<name>A0A2T4DUL3_9BACT</name>
<evidence type="ECO:0000313" key="2">
    <source>
        <dbReference type="Proteomes" id="UP000240608"/>
    </source>
</evidence>
<evidence type="ECO:0000313" key="1">
    <source>
        <dbReference type="EMBL" id="PTB97499.1"/>
    </source>
</evidence>
<accession>A0A2T4DUL3</accession>
<gene>
    <name evidence="1" type="ORF">C9994_02580</name>
</gene>
<comment type="caution">
    <text evidence="1">The sequence shown here is derived from an EMBL/GenBank/DDBJ whole genome shotgun (WGS) entry which is preliminary data.</text>
</comment>
<dbReference type="Proteomes" id="UP000240608">
    <property type="component" value="Unassembled WGS sequence"/>
</dbReference>
<organism evidence="1 2">
    <name type="scientific">Marivirga lumbricoides</name>
    <dbReference type="NCBI Taxonomy" id="1046115"/>
    <lineage>
        <taxon>Bacteria</taxon>
        <taxon>Pseudomonadati</taxon>
        <taxon>Bacteroidota</taxon>
        <taxon>Cytophagia</taxon>
        <taxon>Cytophagales</taxon>
        <taxon>Marivirgaceae</taxon>
        <taxon>Marivirga</taxon>
    </lineage>
</organism>
<dbReference type="EMBL" id="PYVU01000012">
    <property type="protein sequence ID" value="PTB97499.1"/>
    <property type="molecule type" value="Genomic_DNA"/>
</dbReference>
<protein>
    <submittedName>
        <fullName evidence="1">Uncharacterized protein</fullName>
    </submittedName>
</protein>
<dbReference type="AlphaFoldDB" id="A0A2T4DUL3"/>